<proteinExistence type="predicted"/>
<dbReference type="PANTHER" id="PTHR31659">
    <property type="entry name" value="PROTEIN: UPF0503-LIKE PROTEIN, PUTATIVE (DUF740)-RELATED"/>
    <property type="match status" value="1"/>
</dbReference>
<keyword evidence="3" id="KW-1185">Reference proteome</keyword>
<dbReference type="AlphaFoldDB" id="A0AAQ3SET6"/>
<dbReference type="PANTHER" id="PTHR31659:SF4">
    <property type="entry name" value="OS11G0707900 PROTEIN"/>
    <property type="match status" value="1"/>
</dbReference>
<evidence type="ECO:0000256" key="1">
    <source>
        <dbReference type="SAM" id="MobiDB-lite"/>
    </source>
</evidence>
<dbReference type="Proteomes" id="UP001341281">
    <property type="component" value="Chromosome 01"/>
</dbReference>
<protein>
    <submittedName>
        <fullName evidence="2">Uncharacterized protein</fullName>
    </submittedName>
</protein>
<accession>A0AAQ3SET6</accession>
<evidence type="ECO:0000313" key="2">
    <source>
        <dbReference type="EMBL" id="WVZ49486.1"/>
    </source>
</evidence>
<feature type="compositionally biased region" description="Low complexity" evidence="1">
    <location>
        <begin position="487"/>
        <end position="498"/>
    </location>
</feature>
<dbReference type="EMBL" id="CP144745">
    <property type="protein sequence ID" value="WVZ49486.1"/>
    <property type="molecule type" value="Genomic_DNA"/>
</dbReference>
<dbReference type="InterPro" id="IPR008004">
    <property type="entry name" value="OCTOPUS-like"/>
</dbReference>
<dbReference type="Pfam" id="PF05340">
    <property type="entry name" value="DUF740"/>
    <property type="match status" value="2"/>
</dbReference>
<feature type="region of interest" description="Disordered" evidence="1">
    <location>
        <begin position="483"/>
        <end position="511"/>
    </location>
</feature>
<organism evidence="2 3">
    <name type="scientific">Paspalum notatum var. saurae</name>
    <dbReference type="NCBI Taxonomy" id="547442"/>
    <lineage>
        <taxon>Eukaryota</taxon>
        <taxon>Viridiplantae</taxon>
        <taxon>Streptophyta</taxon>
        <taxon>Embryophyta</taxon>
        <taxon>Tracheophyta</taxon>
        <taxon>Spermatophyta</taxon>
        <taxon>Magnoliopsida</taxon>
        <taxon>Liliopsida</taxon>
        <taxon>Poales</taxon>
        <taxon>Poaceae</taxon>
        <taxon>PACMAD clade</taxon>
        <taxon>Panicoideae</taxon>
        <taxon>Andropogonodae</taxon>
        <taxon>Paspaleae</taxon>
        <taxon>Paspalinae</taxon>
        <taxon>Paspalum</taxon>
    </lineage>
</organism>
<feature type="region of interest" description="Disordered" evidence="1">
    <location>
        <begin position="193"/>
        <end position="231"/>
    </location>
</feature>
<feature type="compositionally biased region" description="Acidic residues" evidence="1">
    <location>
        <begin position="138"/>
        <end position="147"/>
    </location>
</feature>
<name>A0AAQ3SET6_PASNO</name>
<gene>
    <name evidence="2" type="ORF">U9M48_000844</name>
</gene>
<feature type="compositionally biased region" description="Low complexity" evidence="1">
    <location>
        <begin position="92"/>
        <end position="105"/>
    </location>
</feature>
<reference evidence="2 3" key="1">
    <citation type="submission" date="2024-02" db="EMBL/GenBank/DDBJ databases">
        <title>High-quality chromosome-scale genome assembly of Pensacola bahiagrass (Paspalum notatum Flugge var. saurae).</title>
        <authorList>
            <person name="Vega J.M."/>
            <person name="Podio M."/>
            <person name="Orjuela J."/>
            <person name="Siena L.A."/>
            <person name="Pessino S.C."/>
            <person name="Combes M.C."/>
            <person name="Mariac C."/>
            <person name="Albertini E."/>
            <person name="Pupilli F."/>
            <person name="Ortiz J.P.A."/>
            <person name="Leblanc O."/>
        </authorList>
    </citation>
    <scope>NUCLEOTIDE SEQUENCE [LARGE SCALE GENOMIC DNA]</scope>
    <source>
        <strain evidence="2">R1</strain>
        <tissue evidence="2">Leaf</tissue>
    </source>
</reference>
<feature type="region of interest" description="Disordered" evidence="1">
    <location>
        <begin position="78"/>
        <end position="163"/>
    </location>
</feature>
<feature type="compositionally biased region" description="Polar residues" evidence="1">
    <location>
        <begin position="214"/>
        <end position="223"/>
    </location>
</feature>
<sequence>MDPSICCLHPGVAVTGFCPACLRDRLAGLHPPSAADLRRCKSFSYARSAAALEPQRRSCDLFRRGPPIGIGIAAAEVPGEEEEDLHHQQAPKSSRSLGGLLGKKLQQWRRKSKKEDQPTVPVPALARLSTTMLSLSVEAEEDDDDDMNTMAPPPVPRSDGQIPVEEDYDYDYSYYGNAAVPGGSAQTREYYLDSSCSSSRRRRSVDRSTTSGRNSFSEANSGLINGELPLPGPGSRMSMAAMMNNGGNARVSPAMAAERPLYHHYHHEAQSVLVHHHHEQQQYCRDDDGLRVVGDDFSWSFGSAFRGDYHRASTSTSKPKKGIKGWSIWGLIHKKQSSKSSSAVGLRANGPPFSSLPADQAVAAVGEHPWPELRARGYNGQMLRCNSSISERSSFSGGASAAMIGGSGRRSISGVDMRDSKNNAHHVHGGLFDSSRRTVRRDEVLLDRNMMSTRSSSYSRSAAVTGHDLDPPMAMAMEMGMQYHQHSNSSRPPNIPRRSSSKNEFSSLPRTRRSMLGLVKANGSENNQQSSLGMAFADLIVFYLPSAELKALLGRVTSSSITDPLRMSLMGSKGRSAKATDGGSTMTACSDTSSQMACDWMYNLPRMGRPYHEEVDKFIEAAKKDAMKKKASDVLIGGDVDDNNDTFFDVDIDMLDCAGDDEEDYGGGTSFSLPSEDLGLDADSDADDLEEMLKHFKADILLSGAKGVENFKEVKDAAKKSVYGKSKGCPTHWSLLRFVLELLILKAKYGLSDSSFNDLLKLLS</sequence>
<evidence type="ECO:0000313" key="3">
    <source>
        <dbReference type="Proteomes" id="UP001341281"/>
    </source>
</evidence>